<dbReference type="AlphaFoldDB" id="A0A942T4Z4"/>
<proteinExistence type="predicted"/>
<gene>
    <name evidence="6" type="ORF">KHB02_001950</name>
    <name evidence="5" type="ORF">KHB02_29585</name>
</gene>
<comment type="caution">
    <text evidence="5">The sequence shown here is derived from an EMBL/GenBank/DDBJ whole genome shotgun (WGS) entry which is preliminary data.</text>
</comment>
<dbReference type="EMBL" id="JAGYPE010000006">
    <property type="protein sequence ID" value="MBS4185540.1"/>
    <property type="molecule type" value="Genomic_DNA"/>
</dbReference>
<dbReference type="SMART" id="SM00418">
    <property type="entry name" value="HTH_ARSR"/>
    <property type="match status" value="1"/>
</dbReference>
<name>A0A942T4Z4_9BACI</name>
<dbReference type="GO" id="GO:0003677">
    <property type="term" value="F:DNA binding"/>
    <property type="evidence" value="ECO:0007669"/>
    <property type="project" value="UniProtKB-KW"/>
</dbReference>
<dbReference type="Gene3D" id="1.10.10.10">
    <property type="entry name" value="Winged helix-like DNA-binding domain superfamily/Winged helix DNA-binding domain"/>
    <property type="match status" value="1"/>
</dbReference>
<keyword evidence="2" id="KW-0238">DNA-binding</keyword>
<organism evidence="5">
    <name type="scientific">Neobacillus citreus</name>
    <dbReference type="NCBI Taxonomy" id="2833578"/>
    <lineage>
        <taxon>Bacteria</taxon>
        <taxon>Bacillati</taxon>
        <taxon>Bacillota</taxon>
        <taxon>Bacilli</taxon>
        <taxon>Bacillales</taxon>
        <taxon>Bacillaceae</taxon>
        <taxon>Neobacillus</taxon>
    </lineage>
</organism>
<dbReference type="PRINTS" id="PR00778">
    <property type="entry name" value="HTHARSR"/>
</dbReference>
<evidence type="ECO:0000313" key="5">
    <source>
        <dbReference type="EMBL" id="MBS4185540.1"/>
    </source>
</evidence>
<dbReference type="InterPro" id="IPR045981">
    <property type="entry name" value="DUF5937"/>
</dbReference>
<evidence type="ECO:0000313" key="6">
    <source>
        <dbReference type="EMBL" id="MCH6264291.1"/>
    </source>
</evidence>
<dbReference type="SUPFAM" id="SSF46785">
    <property type="entry name" value="Winged helix' DNA-binding domain"/>
    <property type="match status" value="1"/>
</dbReference>
<dbReference type="InterPro" id="IPR036390">
    <property type="entry name" value="WH_DNA-bd_sf"/>
</dbReference>
<dbReference type="PROSITE" id="PS50987">
    <property type="entry name" value="HTH_ARSR_2"/>
    <property type="match status" value="1"/>
</dbReference>
<reference evidence="5" key="1">
    <citation type="submission" date="2021-05" db="EMBL/GenBank/DDBJ databases">
        <title>Novel Bacillus species.</title>
        <authorList>
            <person name="Liu G."/>
        </authorList>
    </citation>
    <scope>NUCLEOTIDE SEQUENCE</scope>
    <source>
        <strain evidence="5 7">FJAT-50051</strain>
    </source>
</reference>
<dbReference type="RefSeq" id="WP_213145393.1">
    <property type="nucleotide sequence ID" value="NZ_JAGYPE020000002.1"/>
</dbReference>
<evidence type="ECO:0000256" key="2">
    <source>
        <dbReference type="ARBA" id="ARBA00023125"/>
    </source>
</evidence>
<dbReference type="NCBIfam" id="NF033788">
    <property type="entry name" value="HTH_metalloreg"/>
    <property type="match status" value="1"/>
</dbReference>
<dbReference type="PANTHER" id="PTHR33154:SF33">
    <property type="entry name" value="TRANSCRIPTIONAL REPRESSOR SDPR"/>
    <property type="match status" value="1"/>
</dbReference>
<dbReference type="GO" id="GO:0003700">
    <property type="term" value="F:DNA-binding transcription factor activity"/>
    <property type="evidence" value="ECO:0007669"/>
    <property type="project" value="InterPro"/>
</dbReference>
<feature type="domain" description="HTH arsR-type" evidence="4">
    <location>
        <begin position="263"/>
        <end position="357"/>
    </location>
</feature>
<evidence type="ECO:0000256" key="3">
    <source>
        <dbReference type="ARBA" id="ARBA00023163"/>
    </source>
</evidence>
<keyword evidence="7" id="KW-1185">Reference proteome</keyword>
<dbReference type="InterPro" id="IPR001845">
    <property type="entry name" value="HTH_ArsR_DNA-bd_dom"/>
</dbReference>
<dbReference type="CDD" id="cd00090">
    <property type="entry name" value="HTH_ARSR"/>
    <property type="match status" value="1"/>
</dbReference>
<evidence type="ECO:0000256" key="1">
    <source>
        <dbReference type="ARBA" id="ARBA00023015"/>
    </source>
</evidence>
<dbReference type="InterPro" id="IPR011991">
    <property type="entry name" value="ArsR-like_HTH"/>
</dbReference>
<dbReference type="InterPro" id="IPR051081">
    <property type="entry name" value="HTH_MetalResp_TranReg"/>
</dbReference>
<keyword evidence="1" id="KW-0805">Transcription regulation</keyword>
<dbReference type="Pfam" id="PF19361">
    <property type="entry name" value="DUF5937"/>
    <property type="match status" value="1"/>
</dbReference>
<dbReference type="Pfam" id="PF01022">
    <property type="entry name" value="HTH_5"/>
    <property type="match status" value="1"/>
</dbReference>
<dbReference type="Proteomes" id="UP000677265">
    <property type="component" value="Unassembled WGS sequence"/>
</dbReference>
<evidence type="ECO:0000313" key="7">
    <source>
        <dbReference type="Proteomes" id="UP000677265"/>
    </source>
</evidence>
<keyword evidence="3" id="KW-0804">Transcription</keyword>
<evidence type="ECO:0000259" key="4">
    <source>
        <dbReference type="PROSITE" id="PS50987"/>
    </source>
</evidence>
<dbReference type="EMBL" id="JAGYPE020000002">
    <property type="protein sequence ID" value="MCH6264291.1"/>
    <property type="molecule type" value="Genomic_DNA"/>
</dbReference>
<protein>
    <submittedName>
        <fullName evidence="6">DUF5937 family protein</fullName>
    </submittedName>
    <submittedName>
        <fullName evidence="5">Winged helix-turn-helix transcriptional regulator</fullName>
    </submittedName>
</protein>
<dbReference type="PANTHER" id="PTHR33154">
    <property type="entry name" value="TRANSCRIPTIONAL REGULATOR, ARSR FAMILY"/>
    <property type="match status" value="1"/>
</dbReference>
<accession>A0A942T4Z4</accession>
<dbReference type="InterPro" id="IPR036388">
    <property type="entry name" value="WH-like_DNA-bd_sf"/>
</dbReference>
<sequence length="360" mass="41180">MSFSLDVTNLSSEQISFGYSAAHETLIALHVFIDCKHHPLHIPWVINARKKVNPALKQEIDAFSIFYKRPIVTFWGLQENSTISDFGEDLNKLSCVSSDAFFQTVAETILGQKATPKTLQQDFVQFAGSVYSDSKEIILALAEKPEQVKQRFLTLLEDFWKTCVKDDWSRIEELFLKDIASRGRKLMKEGPLHLLGSLSPEIDIHPNQKKAVIRRISKREIYFEKDDILLLTPSYFAWPHLFVNAHKPVGINYSIMENQQEAARPMPPEELLRLFHALGDLSRLQIVKYLSQKPRSTRELAGLMGMTEGAVSKHIKLLKDAGLIASKRKSYYVFYHLLEKSFSEIKSGLTQYIKGTDFLD</sequence>